<reference evidence="2" key="1">
    <citation type="submission" date="2018-06" db="EMBL/GenBank/DDBJ databases">
        <authorList>
            <person name="Zhirakovskaya E."/>
        </authorList>
    </citation>
    <scope>NUCLEOTIDE SEQUENCE</scope>
</reference>
<gene>
    <name evidence="2" type="ORF">MNBD_ALPHA02-2150</name>
</gene>
<evidence type="ECO:0000313" key="2">
    <source>
        <dbReference type="EMBL" id="VAV98556.1"/>
    </source>
</evidence>
<dbReference type="AlphaFoldDB" id="A0A3B0SCE1"/>
<feature type="coiled-coil region" evidence="1">
    <location>
        <begin position="11"/>
        <end position="57"/>
    </location>
</feature>
<name>A0A3B0SCE1_9ZZZZ</name>
<dbReference type="EMBL" id="UOED01000130">
    <property type="protein sequence ID" value="VAV98556.1"/>
    <property type="molecule type" value="Genomic_DNA"/>
</dbReference>
<proteinExistence type="predicted"/>
<evidence type="ECO:0000256" key="1">
    <source>
        <dbReference type="SAM" id="Coils"/>
    </source>
</evidence>
<organism evidence="2">
    <name type="scientific">hydrothermal vent metagenome</name>
    <dbReference type="NCBI Taxonomy" id="652676"/>
    <lineage>
        <taxon>unclassified sequences</taxon>
        <taxon>metagenomes</taxon>
        <taxon>ecological metagenomes</taxon>
    </lineage>
</organism>
<keyword evidence="1" id="KW-0175">Coiled coil</keyword>
<sequence>MESDDLSSLSEKKLKKLINETQDVLDQLTAELKQRKLDRQHNEIDHMEDYFEDAEHNLSNLKLFIKKVFSEIRKS</sequence>
<protein>
    <submittedName>
        <fullName evidence="2">Uncharacterized protein</fullName>
    </submittedName>
</protein>
<accession>A0A3B0SCE1</accession>